<protein>
    <submittedName>
        <fullName evidence="2">Uncharacterized protein</fullName>
    </submittedName>
</protein>
<reference evidence="2 3" key="1">
    <citation type="journal article" date="2016" name="Nat. Commun.">
        <title>Ectomycorrhizal ecology is imprinted in the genome of the dominant symbiotic fungus Cenococcum geophilum.</title>
        <authorList>
            <consortium name="DOE Joint Genome Institute"/>
            <person name="Peter M."/>
            <person name="Kohler A."/>
            <person name="Ohm R.A."/>
            <person name="Kuo A."/>
            <person name="Krutzmann J."/>
            <person name="Morin E."/>
            <person name="Arend M."/>
            <person name="Barry K.W."/>
            <person name="Binder M."/>
            <person name="Choi C."/>
            <person name="Clum A."/>
            <person name="Copeland A."/>
            <person name="Grisel N."/>
            <person name="Haridas S."/>
            <person name="Kipfer T."/>
            <person name="LaButti K."/>
            <person name="Lindquist E."/>
            <person name="Lipzen A."/>
            <person name="Maire R."/>
            <person name="Meier B."/>
            <person name="Mihaltcheva S."/>
            <person name="Molinier V."/>
            <person name="Murat C."/>
            <person name="Poggeler S."/>
            <person name="Quandt C.A."/>
            <person name="Sperisen C."/>
            <person name="Tritt A."/>
            <person name="Tisserant E."/>
            <person name="Crous P.W."/>
            <person name="Henrissat B."/>
            <person name="Nehls U."/>
            <person name="Egli S."/>
            <person name="Spatafora J.W."/>
            <person name="Grigoriev I.V."/>
            <person name="Martin F.M."/>
        </authorList>
    </citation>
    <scope>NUCLEOTIDE SEQUENCE [LARGE SCALE GENOMIC DNA]</scope>
    <source>
        <strain evidence="2 3">CBS 207.34</strain>
    </source>
</reference>
<evidence type="ECO:0000313" key="3">
    <source>
        <dbReference type="Proteomes" id="UP000250140"/>
    </source>
</evidence>
<gene>
    <name evidence="2" type="ORF">AOQ84DRAFT_192081</name>
</gene>
<evidence type="ECO:0000313" key="2">
    <source>
        <dbReference type="EMBL" id="OCL11359.1"/>
    </source>
</evidence>
<dbReference type="OrthoDB" id="4357141at2759"/>
<accession>A0A8E2JW40</accession>
<name>A0A8E2JW40_9PEZI</name>
<organism evidence="2 3">
    <name type="scientific">Glonium stellatum</name>
    <dbReference type="NCBI Taxonomy" id="574774"/>
    <lineage>
        <taxon>Eukaryota</taxon>
        <taxon>Fungi</taxon>
        <taxon>Dikarya</taxon>
        <taxon>Ascomycota</taxon>
        <taxon>Pezizomycotina</taxon>
        <taxon>Dothideomycetes</taxon>
        <taxon>Pleosporomycetidae</taxon>
        <taxon>Gloniales</taxon>
        <taxon>Gloniaceae</taxon>
        <taxon>Glonium</taxon>
    </lineage>
</organism>
<feature type="compositionally biased region" description="Polar residues" evidence="1">
    <location>
        <begin position="1"/>
        <end position="16"/>
    </location>
</feature>
<dbReference type="AlphaFoldDB" id="A0A8E2JW40"/>
<proteinExistence type="predicted"/>
<keyword evidence="3" id="KW-1185">Reference proteome</keyword>
<feature type="region of interest" description="Disordered" evidence="1">
    <location>
        <begin position="67"/>
        <end position="105"/>
    </location>
</feature>
<evidence type="ECO:0000256" key="1">
    <source>
        <dbReference type="SAM" id="MobiDB-lite"/>
    </source>
</evidence>
<feature type="region of interest" description="Disordered" evidence="1">
    <location>
        <begin position="1"/>
        <end position="26"/>
    </location>
</feature>
<feature type="compositionally biased region" description="Basic residues" evidence="1">
    <location>
        <begin position="80"/>
        <end position="89"/>
    </location>
</feature>
<dbReference type="Proteomes" id="UP000250140">
    <property type="component" value="Unassembled WGS sequence"/>
</dbReference>
<dbReference type="EMBL" id="KV749058">
    <property type="protein sequence ID" value="OCL11359.1"/>
    <property type="molecule type" value="Genomic_DNA"/>
</dbReference>
<sequence length="165" mass="18396">MHSTRGVNSAYGSSPTPRRYPLPGVPSLRVKINSCSNRATKPRFADQPKSTIVGEAKVMSYEDIEKERANRAAKDAAGASKKRGRKRKGTVPPVEAKAKKARRSEVEAAEDNIAVGRDGELLLCSPTRRWIALIRQEGWRFLYDPLLYSRRLASVAFSAKRKQEV</sequence>